<protein>
    <submittedName>
        <fullName evidence="1">Uncharacterized protein</fullName>
    </submittedName>
</protein>
<dbReference type="Proteomes" id="UP000053947">
    <property type="component" value="Unassembled WGS sequence"/>
</dbReference>
<reference evidence="1 2" key="1">
    <citation type="submission" date="2015-06" db="EMBL/GenBank/DDBJ databases">
        <title>Genome sequence of the organohalide-respiring Dehalogenimonas alkenigignens type strain (IP3-3T).</title>
        <authorList>
            <person name="Key T.A."/>
            <person name="Richmond D.P."/>
            <person name="Bowman K.S."/>
            <person name="Cho Y.-J."/>
            <person name="Chun J."/>
            <person name="da Costa M.S."/>
            <person name="Rainey F.A."/>
            <person name="Moe W.M."/>
        </authorList>
    </citation>
    <scope>NUCLEOTIDE SEQUENCE [LARGE SCALE GENOMIC DNA]</scope>
    <source>
        <strain evidence="1 2">IP3-3</strain>
    </source>
</reference>
<evidence type="ECO:0000313" key="1">
    <source>
        <dbReference type="EMBL" id="KTB48582.1"/>
    </source>
</evidence>
<dbReference type="RefSeq" id="WP_058439543.1">
    <property type="nucleotide sequence ID" value="NZ_KQ758903.1"/>
</dbReference>
<comment type="caution">
    <text evidence="1">The sequence shown here is derived from an EMBL/GenBank/DDBJ whole genome shotgun (WGS) entry which is preliminary data.</text>
</comment>
<dbReference type="EMBL" id="LFDV01000002">
    <property type="protein sequence ID" value="KTB48582.1"/>
    <property type="molecule type" value="Genomic_DNA"/>
</dbReference>
<accession>A0A0W0GJ24</accession>
<evidence type="ECO:0000313" key="2">
    <source>
        <dbReference type="Proteomes" id="UP000053947"/>
    </source>
</evidence>
<keyword evidence="2" id="KW-1185">Reference proteome</keyword>
<dbReference type="STRING" id="1217799.DEALK_14280"/>
<dbReference type="AlphaFoldDB" id="A0A0W0GJ24"/>
<gene>
    <name evidence="1" type="ORF">DEALK_14280</name>
</gene>
<sequence length="61" mass="7172">MELARLFDGKKFMWDGKKYDTEAESLEQEQHYRSLGFEVRLAVEDDGHYLFTRRVVANTSG</sequence>
<proteinExistence type="predicted"/>
<organism evidence="1 2">
    <name type="scientific">Dehalogenimonas alkenigignens</name>
    <dbReference type="NCBI Taxonomy" id="1217799"/>
    <lineage>
        <taxon>Bacteria</taxon>
        <taxon>Bacillati</taxon>
        <taxon>Chloroflexota</taxon>
        <taxon>Dehalococcoidia</taxon>
        <taxon>Dehalococcoidales</taxon>
        <taxon>Dehalococcoidaceae</taxon>
        <taxon>Dehalogenimonas</taxon>
    </lineage>
</organism>
<dbReference type="OrthoDB" id="166057at2"/>
<name>A0A0W0GJ24_9CHLR</name>